<dbReference type="Proteomes" id="UP000823201">
    <property type="component" value="Unassembled WGS sequence"/>
</dbReference>
<dbReference type="EC" id="3.1.31.1" evidence="6"/>
<protein>
    <submittedName>
        <fullName evidence="6">Micrococcal nuclease</fullName>
        <ecNumber evidence="6">3.1.31.1</ecNumber>
    </submittedName>
</protein>
<dbReference type="SUPFAM" id="SSF50199">
    <property type="entry name" value="Staphylococcal nuclease"/>
    <property type="match status" value="1"/>
</dbReference>
<evidence type="ECO:0000256" key="2">
    <source>
        <dbReference type="ARBA" id="ARBA00022759"/>
    </source>
</evidence>
<keyword evidence="2" id="KW-0255">Endonuclease</keyword>
<keyword evidence="4" id="KW-0472">Membrane</keyword>
<dbReference type="SMART" id="SM00318">
    <property type="entry name" value="SNc"/>
    <property type="match status" value="1"/>
</dbReference>
<reference evidence="6 7" key="1">
    <citation type="submission" date="2021-01" db="EMBL/GenBank/DDBJ databases">
        <title>Genomic Encyclopedia of Type Strains, Phase IV (KMG-IV): sequencing the most valuable type-strain genomes for metagenomic binning, comparative biology and taxonomic classification.</title>
        <authorList>
            <person name="Goeker M."/>
        </authorList>
    </citation>
    <scope>NUCLEOTIDE SEQUENCE [LARGE SCALE GENOMIC DNA]</scope>
    <source>
        <strain evidence="6 7">DSM 100968</strain>
    </source>
</reference>
<dbReference type="GO" id="GO:1990599">
    <property type="term" value="F:3' overhang single-stranded DNA endodeoxyribonuclease activity"/>
    <property type="evidence" value="ECO:0007669"/>
    <property type="project" value="UniProtKB-EC"/>
</dbReference>
<gene>
    <name evidence="6" type="ORF">JOC27_001221</name>
</gene>
<accession>A0ABS2Q7K4</accession>
<evidence type="ECO:0000313" key="6">
    <source>
        <dbReference type="EMBL" id="MBM7657771.1"/>
    </source>
</evidence>
<dbReference type="InterPro" id="IPR016071">
    <property type="entry name" value="Staphylococal_nuclease_OB-fold"/>
</dbReference>
<dbReference type="Gene3D" id="2.40.50.90">
    <property type="match status" value="1"/>
</dbReference>
<dbReference type="InterPro" id="IPR035437">
    <property type="entry name" value="SNase_OB-fold_sf"/>
</dbReference>
<comment type="caution">
    <text evidence="6">The sequence shown here is derived from an EMBL/GenBank/DDBJ whole genome shotgun (WGS) entry which is preliminary data.</text>
</comment>
<dbReference type="RefSeq" id="WP_239529914.1">
    <property type="nucleotide sequence ID" value="NZ_CBCRXA010000006.1"/>
</dbReference>
<evidence type="ECO:0000256" key="1">
    <source>
        <dbReference type="ARBA" id="ARBA00022722"/>
    </source>
</evidence>
<name>A0ABS2Q7K4_9BACL</name>
<feature type="transmembrane region" description="Helical" evidence="4">
    <location>
        <begin position="5"/>
        <end position="21"/>
    </location>
</feature>
<dbReference type="EMBL" id="JAFBEV010000008">
    <property type="protein sequence ID" value="MBM7657771.1"/>
    <property type="molecule type" value="Genomic_DNA"/>
</dbReference>
<dbReference type="Pfam" id="PF00565">
    <property type="entry name" value="SNase"/>
    <property type="match status" value="1"/>
</dbReference>
<keyword evidence="7" id="KW-1185">Reference proteome</keyword>
<keyword evidence="4" id="KW-0812">Transmembrane</keyword>
<sequence length="304" mass="32898">MSEMILIGCLSLISVLFLGYLQNKKPILQVVLIISLVASSLTLSAPIVSHAAFYPKGTVAATIAKEVDGDSIYVTLNHKTVEIRMLLIDTPETHDPRKPVEPFGPAASAYAKKMLPVGSKVRLQEGLAGHRYDKYHRLLAFIYTSKGSLYNYLVVKQGLARVAYIEPPNTQHLASLESAQSYAKSRKLGIWSRKGYVTASGYNYSTKKTAAAPKSSSSTAHGLSVKRGQNASVSVTAKRGARGTIKVYYKSGISKAKGLEPKIAGSSGKITWTWLVGTATTPGTYRVVIQVGNKTSTQYLRVSK</sequence>
<organism evidence="6 7">
    <name type="scientific">Sporolactobacillus spathodeae</name>
    <dbReference type="NCBI Taxonomy" id="1465502"/>
    <lineage>
        <taxon>Bacteria</taxon>
        <taxon>Bacillati</taxon>
        <taxon>Bacillota</taxon>
        <taxon>Bacilli</taxon>
        <taxon>Bacillales</taxon>
        <taxon>Sporolactobacillaceae</taxon>
        <taxon>Sporolactobacillus</taxon>
    </lineage>
</organism>
<evidence type="ECO:0000256" key="4">
    <source>
        <dbReference type="SAM" id="Phobius"/>
    </source>
</evidence>
<evidence type="ECO:0000256" key="3">
    <source>
        <dbReference type="ARBA" id="ARBA00022801"/>
    </source>
</evidence>
<proteinExistence type="predicted"/>
<feature type="transmembrane region" description="Helical" evidence="4">
    <location>
        <begin position="27"/>
        <end position="48"/>
    </location>
</feature>
<keyword evidence="4" id="KW-1133">Transmembrane helix</keyword>
<keyword evidence="3 6" id="KW-0378">Hydrolase</keyword>
<dbReference type="PANTHER" id="PTHR12302:SF3">
    <property type="entry name" value="SERINE_THREONINE-PROTEIN KINASE 31"/>
    <property type="match status" value="1"/>
</dbReference>
<dbReference type="PANTHER" id="PTHR12302">
    <property type="entry name" value="EBNA2 BINDING PROTEIN P100"/>
    <property type="match status" value="1"/>
</dbReference>
<feature type="domain" description="TNase-like" evidence="5">
    <location>
        <begin position="57"/>
        <end position="193"/>
    </location>
</feature>
<keyword evidence="1" id="KW-0540">Nuclease</keyword>
<evidence type="ECO:0000259" key="5">
    <source>
        <dbReference type="PROSITE" id="PS50830"/>
    </source>
</evidence>
<evidence type="ECO:0000313" key="7">
    <source>
        <dbReference type="Proteomes" id="UP000823201"/>
    </source>
</evidence>
<dbReference type="PROSITE" id="PS50830">
    <property type="entry name" value="TNASE_3"/>
    <property type="match status" value="1"/>
</dbReference>